<dbReference type="RefSeq" id="WP_142040215.1">
    <property type="nucleotide sequence ID" value="NZ_JBHTGS010000001.1"/>
</dbReference>
<evidence type="ECO:0000256" key="1">
    <source>
        <dbReference type="SAM" id="MobiDB-lite"/>
    </source>
</evidence>
<organism evidence="3 4">
    <name type="scientific">Stackebrandtia endophytica</name>
    <dbReference type="NCBI Taxonomy" id="1496996"/>
    <lineage>
        <taxon>Bacteria</taxon>
        <taxon>Bacillati</taxon>
        <taxon>Actinomycetota</taxon>
        <taxon>Actinomycetes</taxon>
        <taxon>Glycomycetales</taxon>
        <taxon>Glycomycetaceae</taxon>
        <taxon>Stackebrandtia</taxon>
    </lineage>
</organism>
<keyword evidence="4" id="KW-1185">Reference proteome</keyword>
<dbReference type="Gene3D" id="2.60.40.1890">
    <property type="entry name" value="PCu(A)C copper chaperone"/>
    <property type="match status" value="1"/>
</dbReference>
<evidence type="ECO:0000256" key="2">
    <source>
        <dbReference type="SAM" id="SignalP"/>
    </source>
</evidence>
<proteinExistence type="predicted"/>
<keyword evidence="2" id="KW-0732">Signal</keyword>
<dbReference type="Proteomes" id="UP000317043">
    <property type="component" value="Unassembled WGS sequence"/>
</dbReference>
<feature type="compositionally biased region" description="Acidic residues" evidence="1">
    <location>
        <begin position="132"/>
        <end position="148"/>
    </location>
</feature>
<name>A0A543AXU1_9ACTN</name>
<comment type="caution">
    <text evidence="3">The sequence shown here is derived from an EMBL/GenBank/DDBJ whole genome shotgun (WGS) entry which is preliminary data.</text>
</comment>
<sequence length="244" mass="25820">MSSVKPRKLKTRALLGAAVAAIFALSACSAGQVTQTDNKVPAIPGTDADIVNSAEKIRIQLRDMLIVYPGVDGYTADAEAPLSIRIFNSGEVADRLIDVQAVNPETEVSYADSVALVDESAPEEPATSPTPDADEGQQEQPGEGEEGQQEQPGQEEQPDEEVPAEEPGFTALDLPVNGYLLLAPGEGSFLQMIGLAEPLKSGSVIQLTFVFEVAGSITVDIPMALPTSTDLPDRETAEFNEESH</sequence>
<dbReference type="PROSITE" id="PS51257">
    <property type="entry name" value="PROKAR_LIPOPROTEIN"/>
    <property type="match status" value="1"/>
</dbReference>
<protein>
    <recommendedName>
        <fullName evidence="5">Copper(I)-binding protein</fullName>
    </recommendedName>
</protein>
<dbReference type="InParanoid" id="A0A543AXU1"/>
<dbReference type="EMBL" id="VFOW01000001">
    <property type="protein sequence ID" value="TQL77399.1"/>
    <property type="molecule type" value="Genomic_DNA"/>
</dbReference>
<reference evidence="3 4" key="1">
    <citation type="submission" date="2019-06" db="EMBL/GenBank/DDBJ databases">
        <title>Sequencing the genomes of 1000 actinobacteria strains.</title>
        <authorList>
            <person name="Klenk H.-P."/>
        </authorList>
    </citation>
    <scope>NUCLEOTIDE SEQUENCE [LARGE SCALE GENOMIC DNA]</scope>
    <source>
        <strain evidence="3 4">DSM 45928</strain>
    </source>
</reference>
<dbReference type="OrthoDB" id="3380373at2"/>
<evidence type="ECO:0000313" key="4">
    <source>
        <dbReference type="Proteomes" id="UP000317043"/>
    </source>
</evidence>
<evidence type="ECO:0008006" key="5">
    <source>
        <dbReference type="Google" id="ProtNLM"/>
    </source>
</evidence>
<evidence type="ECO:0000313" key="3">
    <source>
        <dbReference type="EMBL" id="TQL77399.1"/>
    </source>
</evidence>
<feature type="signal peptide" evidence="2">
    <location>
        <begin position="1"/>
        <end position="29"/>
    </location>
</feature>
<accession>A0A543AXU1</accession>
<dbReference type="SUPFAM" id="SSF110087">
    <property type="entry name" value="DR1885-like metal-binding protein"/>
    <property type="match status" value="1"/>
</dbReference>
<dbReference type="AlphaFoldDB" id="A0A543AXU1"/>
<gene>
    <name evidence="3" type="ORF">FB566_2958</name>
</gene>
<feature type="region of interest" description="Disordered" evidence="1">
    <location>
        <begin position="118"/>
        <end position="165"/>
    </location>
</feature>
<feature type="chain" id="PRO_5022120541" description="Copper(I)-binding protein" evidence="2">
    <location>
        <begin position="30"/>
        <end position="244"/>
    </location>
</feature>
<dbReference type="InterPro" id="IPR036182">
    <property type="entry name" value="PCuAC_sf"/>
</dbReference>